<dbReference type="STRING" id="530584.SAMN05421630_103286"/>
<evidence type="ECO:0000313" key="1">
    <source>
        <dbReference type="EMBL" id="SDC70812.1"/>
    </source>
</evidence>
<dbReference type="KEGG" id="pmad:BAY61_01660"/>
<dbReference type="RefSeq" id="WP_091801620.1">
    <property type="nucleotide sequence ID" value="NZ_CP016353.1"/>
</dbReference>
<protein>
    <submittedName>
        <fullName evidence="1">Clp amino terminal domain-containing protein, pathogenicity island component</fullName>
    </submittedName>
</protein>
<dbReference type="Pfam" id="PF02861">
    <property type="entry name" value="Clp_N"/>
    <property type="match status" value="2"/>
</dbReference>
<dbReference type="InterPro" id="IPR036628">
    <property type="entry name" value="Clp_N_dom_sf"/>
</dbReference>
<gene>
    <name evidence="1" type="ORF">SAMN05421630_103286</name>
</gene>
<evidence type="ECO:0000313" key="2">
    <source>
        <dbReference type="Proteomes" id="UP000199494"/>
    </source>
</evidence>
<dbReference type="Proteomes" id="UP000199494">
    <property type="component" value="Unassembled WGS sequence"/>
</dbReference>
<dbReference type="AlphaFoldDB" id="A0A222VJ02"/>
<dbReference type="PROSITE" id="PS51903">
    <property type="entry name" value="CLP_R"/>
    <property type="match status" value="1"/>
</dbReference>
<name>A0A222VJ02_9PSEU</name>
<dbReference type="Gene3D" id="1.10.1780.10">
    <property type="entry name" value="Clp, N-terminal domain"/>
    <property type="match status" value="2"/>
</dbReference>
<proteinExistence type="predicted"/>
<sequence>MFERFTGDARGLVKEAVREAAELGSPEIDSLHLLAALARFPGGGAATLLSEFDVALDDVVASVAVIRRRGDLSEADAEALGNLGIDVDQVVERVEREHGRDALARRKPKKPGHIPFAAGSKRLLERCLEEVVMLRSKEIGGEHILLAMAAVPGPAADVLAEFDVTAERIRAALRRAA</sequence>
<reference evidence="1 2" key="1">
    <citation type="submission" date="2016-10" db="EMBL/GenBank/DDBJ databases">
        <authorList>
            <person name="de Groot N.N."/>
        </authorList>
    </citation>
    <scope>NUCLEOTIDE SEQUENCE [LARGE SCALE GENOMIC DNA]</scope>
    <source>
        <strain evidence="1 2">CGMCC 4.5506</strain>
    </source>
</reference>
<dbReference type="InterPro" id="IPR004176">
    <property type="entry name" value="Clp_R_N"/>
</dbReference>
<accession>A0A222VJ02</accession>
<dbReference type="EMBL" id="FMZE01000003">
    <property type="protein sequence ID" value="SDC70812.1"/>
    <property type="molecule type" value="Genomic_DNA"/>
</dbReference>
<dbReference type="OrthoDB" id="3628183at2"/>
<dbReference type="SUPFAM" id="SSF81923">
    <property type="entry name" value="Double Clp-N motif"/>
    <property type="match status" value="2"/>
</dbReference>
<keyword evidence="2" id="KW-1185">Reference proteome</keyword>
<organism evidence="1 2">
    <name type="scientific">Prauserella marina</name>
    <dbReference type="NCBI Taxonomy" id="530584"/>
    <lineage>
        <taxon>Bacteria</taxon>
        <taxon>Bacillati</taxon>
        <taxon>Actinomycetota</taxon>
        <taxon>Actinomycetes</taxon>
        <taxon>Pseudonocardiales</taxon>
        <taxon>Pseudonocardiaceae</taxon>
        <taxon>Prauserella</taxon>
    </lineage>
</organism>